<dbReference type="InterPro" id="IPR027193">
    <property type="entry name" value="Noc4"/>
</dbReference>
<dbReference type="GO" id="GO:0000447">
    <property type="term" value="P:endonucleolytic cleavage in ITS1 to separate SSU-rRNA from 5.8S rRNA and LSU-rRNA from tricistronic rRNA transcript (SSU-rRNA, 5.8S rRNA, LSU-rRNA)"/>
    <property type="evidence" value="ECO:0007669"/>
    <property type="project" value="EnsemblFungi"/>
</dbReference>
<dbReference type="AlphaFoldDB" id="A0A1E4RCR9"/>
<dbReference type="Proteomes" id="UP000095085">
    <property type="component" value="Unassembled WGS sequence"/>
</dbReference>
<name>A0A1E4RCR9_9ASCO</name>
<dbReference type="RefSeq" id="XP_020074119.1">
    <property type="nucleotide sequence ID" value="XM_020219868.1"/>
</dbReference>
<dbReference type="GeneID" id="30994418"/>
<organism evidence="5 6">
    <name type="scientific">Hyphopichia burtonii NRRL Y-1933</name>
    <dbReference type="NCBI Taxonomy" id="984485"/>
    <lineage>
        <taxon>Eukaryota</taxon>
        <taxon>Fungi</taxon>
        <taxon>Dikarya</taxon>
        <taxon>Ascomycota</taxon>
        <taxon>Saccharomycotina</taxon>
        <taxon>Pichiomycetes</taxon>
        <taxon>Debaryomycetaceae</taxon>
        <taxon>Hyphopichia</taxon>
    </lineage>
</organism>
<dbReference type="Pfam" id="PF03914">
    <property type="entry name" value="CBF"/>
    <property type="match status" value="1"/>
</dbReference>
<accession>A0A1E4RCR9</accession>
<evidence type="ECO:0000256" key="2">
    <source>
        <dbReference type="SAM" id="MobiDB-lite"/>
    </source>
</evidence>
<dbReference type="GO" id="GO:0000472">
    <property type="term" value="P:endonucleolytic cleavage to generate mature 5'-end of SSU-rRNA from (SSU-rRNA, 5.8S rRNA, LSU-rRNA)"/>
    <property type="evidence" value="ECO:0007669"/>
    <property type="project" value="EnsemblFungi"/>
</dbReference>
<sequence length="553" mass="63964">MAPKRKSSSRAGSTKKQSKSQETKNELLSPGKIEELSKEVITSAKHYNNLVSLIEQFELVGAKLQKEENEEIESIGRLLAVSLFKAFQGLFKEGAIIPKKSNDEKKQLVAKWLSGKYEQYKEGIRNFLKDRLAYETSLQIDVLEIYLNLIKLESEYMKSGAKDLFFANTTYLKLVQSLLESVNGEILSDGSTDNFIILEFNEFFQKNWDLQFYFVNNLNEILSEWKNVKTANELQLIFANFYTIMRNNLLFSQDSEILKDQPTWIPNKLPSIAYKAPHFRTQYQKSFITILSYPLLTSQYKSVLSILHKRIIPNLAQPATLMDFLTDSYNVEDDYAVPILALNSLYELMKKYNLEYPDFYTKLYSLLTPELLYTRYRSRFFRLCDLFLSSTHLAAQLVASFIKKLARLALTASAGGVVIVIPFVYNLLKRHPSCMVLIHNSEQSKDSDYSDPFDLNETDPLKTGAMGSSLWELETLMSHYHPNIATLAKIFSEPFRKPSYNMEDFLDWSYITLLESEKIRKYKGHAALEYQEWENIFDSKSDSPSTYLEGWTL</sequence>
<proteinExistence type="inferred from homology"/>
<dbReference type="STRING" id="984485.A0A1E4RCR9"/>
<keyword evidence="3" id="KW-0812">Transmembrane</keyword>
<keyword evidence="3" id="KW-0472">Membrane</keyword>
<feature type="region of interest" description="Disordered" evidence="2">
    <location>
        <begin position="1"/>
        <end position="29"/>
    </location>
</feature>
<keyword evidence="3" id="KW-1133">Transmembrane helix</keyword>
<dbReference type="GO" id="GO:0030692">
    <property type="term" value="C:Noc4p-Nop14p complex"/>
    <property type="evidence" value="ECO:0007669"/>
    <property type="project" value="EnsemblFungi"/>
</dbReference>
<evidence type="ECO:0000256" key="1">
    <source>
        <dbReference type="ARBA" id="ARBA00007797"/>
    </source>
</evidence>
<dbReference type="PANTHER" id="PTHR12455">
    <property type="entry name" value="NUCLEOLAR COMPLEX PROTEIN 4"/>
    <property type="match status" value="1"/>
</dbReference>
<gene>
    <name evidence="5" type="ORF">HYPBUDRAFT_143917</name>
</gene>
<feature type="transmembrane region" description="Helical" evidence="3">
    <location>
        <begin position="408"/>
        <end position="428"/>
    </location>
</feature>
<dbReference type="GO" id="GO:0032040">
    <property type="term" value="C:small-subunit processome"/>
    <property type="evidence" value="ECO:0007669"/>
    <property type="project" value="EnsemblFungi"/>
</dbReference>
<keyword evidence="6" id="KW-1185">Reference proteome</keyword>
<dbReference type="OrthoDB" id="10263185at2759"/>
<dbReference type="InterPro" id="IPR005612">
    <property type="entry name" value="CCAAT-binding_factor"/>
</dbReference>
<evidence type="ECO:0000313" key="6">
    <source>
        <dbReference type="Proteomes" id="UP000095085"/>
    </source>
</evidence>
<comment type="similarity">
    <text evidence="1">Belongs to the CBF/MAK21 family.</text>
</comment>
<reference evidence="6" key="1">
    <citation type="submission" date="2016-05" db="EMBL/GenBank/DDBJ databases">
        <title>Comparative genomics of biotechnologically important yeasts.</title>
        <authorList>
            <consortium name="DOE Joint Genome Institute"/>
            <person name="Riley R."/>
            <person name="Haridas S."/>
            <person name="Wolfe K.H."/>
            <person name="Lopes M.R."/>
            <person name="Hittinger C.T."/>
            <person name="Goker M."/>
            <person name="Salamov A."/>
            <person name="Wisecaver J."/>
            <person name="Long T.M."/>
            <person name="Aerts A.L."/>
            <person name="Barry K."/>
            <person name="Choi C."/>
            <person name="Clum A."/>
            <person name="Coughlan A.Y."/>
            <person name="Deshpande S."/>
            <person name="Douglass A.P."/>
            <person name="Hanson S.J."/>
            <person name="Klenk H.-P."/>
            <person name="Labutti K."/>
            <person name="Lapidus A."/>
            <person name="Lindquist E."/>
            <person name="Lipzen A."/>
            <person name="Meier-Kolthoff J.P."/>
            <person name="Ohm R.A."/>
            <person name="Otillar R.P."/>
            <person name="Pangilinan J."/>
            <person name="Peng Y."/>
            <person name="Rokas A."/>
            <person name="Rosa C.A."/>
            <person name="Scheuner C."/>
            <person name="Sibirny A.A."/>
            <person name="Slot J.C."/>
            <person name="Stielow J.B."/>
            <person name="Sun H."/>
            <person name="Kurtzman C.P."/>
            <person name="Blackwell M."/>
            <person name="Grigoriev I.V."/>
            <person name="Jeffries T.W."/>
        </authorList>
    </citation>
    <scope>NUCLEOTIDE SEQUENCE [LARGE SCALE GENOMIC DNA]</scope>
    <source>
        <strain evidence="6">NRRL Y-1933</strain>
    </source>
</reference>
<protein>
    <submittedName>
        <fullName evidence="5">CBF-domain-containing protein</fullName>
    </submittedName>
</protein>
<evidence type="ECO:0000313" key="5">
    <source>
        <dbReference type="EMBL" id="ODV65052.1"/>
    </source>
</evidence>
<evidence type="ECO:0000259" key="4">
    <source>
        <dbReference type="Pfam" id="PF03914"/>
    </source>
</evidence>
<dbReference type="PANTHER" id="PTHR12455:SF0">
    <property type="entry name" value="NUCLEOLAR COMPLEX PROTEIN 4 HOMOLOG"/>
    <property type="match status" value="1"/>
</dbReference>
<dbReference type="EMBL" id="KV454545">
    <property type="protein sequence ID" value="ODV65052.1"/>
    <property type="molecule type" value="Genomic_DNA"/>
</dbReference>
<feature type="domain" description="CCAAT-binding factor" evidence="4">
    <location>
        <begin position="339"/>
        <end position="488"/>
    </location>
</feature>
<dbReference type="GO" id="GO:0000480">
    <property type="term" value="P:endonucleolytic cleavage in 5'-ETS of tricistronic rRNA transcript (SSU-rRNA, 5.8S rRNA, LSU-rRNA)"/>
    <property type="evidence" value="ECO:0007669"/>
    <property type="project" value="EnsemblFungi"/>
</dbReference>
<dbReference type="GO" id="GO:0005829">
    <property type="term" value="C:cytosol"/>
    <property type="evidence" value="ECO:0007669"/>
    <property type="project" value="EnsemblFungi"/>
</dbReference>
<evidence type="ECO:0000256" key="3">
    <source>
        <dbReference type="SAM" id="Phobius"/>
    </source>
</evidence>